<dbReference type="GO" id="GO:0030570">
    <property type="term" value="F:pectate lyase activity"/>
    <property type="evidence" value="ECO:0007669"/>
    <property type="project" value="InterPro"/>
</dbReference>
<feature type="chain" id="PRO_5040235051" description="pectin lyase" evidence="8">
    <location>
        <begin position="21"/>
        <end position="384"/>
    </location>
</feature>
<keyword evidence="5 10" id="KW-0456">Lyase</keyword>
<dbReference type="PANTHER" id="PTHR31683">
    <property type="entry name" value="PECTATE LYASE 18-RELATED"/>
    <property type="match status" value="1"/>
</dbReference>
<dbReference type="InterPro" id="IPR011050">
    <property type="entry name" value="Pectin_lyase_fold/virulence"/>
</dbReference>
<evidence type="ECO:0000256" key="6">
    <source>
        <dbReference type="ARBA" id="ARBA00036818"/>
    </source>
</evidence>
<feature type="domain" description="Pectate lyase" evidence="9">
    <location>
        <begin position="85"/>
        <end position="308"/>
    </location>
</feature>
<evidence type="ECO:0000313" key="11">
    <source>
        <dbReference type="Proteomes" id="UP000799764"/>
    </source>
</evidence>
<dbReference type="InterPro" id="IPR012334">
    <property type="entry name" value="Pectin_lyas_fold"/>
</dbReference>
<comment type="subcellular location">
    <subcellularLocation>
        <location evidence="1">Secreted</location>
    </subcellularLocation>
</comment>
<dbReference type="AlphaFoldDB" id="A0A9P4UC36"/>
<evidence type="ECO:0000259" key="9">
    <source>
        <dbReference type="SMART" id="SM00656"/>
    </source>
</evidence>
<comment type="catalytic activity">
    <reaction evidence="6">
        <text>Eliminative cleavage of (1-&gt;4)-alpha-D-galacturonan methyl ester to give oligosaccharides with 4-deoxy-6-O-methyl-alpha-D-galact-4-enuronosyl groups at their non-reducing ends.</text>
        <dbReference type="EC" id="4.2.2.10"/>
    </reaction>
</comment>
<dbReference type="SUPFAM" id="SSF51126">
    <property type="entry name" value="Pectin lyase-like"/>
    <property type="match status" value="1"/>
</dbReference>
<comment type="caution">
    <text evidence="10">The sequence shown here is derived from an EMBL/GenBank/DDBJ whole genome shotgun (WGS) entry which is preliminary data.</text>
</comment>
<dbReference type="GO" id="GO:0047490">
    <property type="term" value="F:pectin lyase activity"/>
    <property type="evidence" value="ECO:0007669"/>
    <property type="project" value="UniProtKB-EC"/>
</dbReference>
<evidence type="ECO:0000256" key="3">
    <source>
        <dbReference type="ARBA" id="ARBA00022525"/>
    </source>
</evidence>
<keyword evidence="4 8" id="KW-0732">Signal</keyword>
<gene>
    <name evidence="10" type="ORF">P171DRAFT_415430</name>
</gene>
<dbReference type="PANTHER" id="PTHR31683:SF16">
    <property type="entry name" value="PECTIN LYASE A-RELATED"/>
    <property type="match status" value="1"/>
</dbReference>
<dbReference type="GO" id="GO:0000272">
    <property type="term" value="P:polysaccharide catabolic process"/>
    <property type="evidence" value="ECO:0007669"/>
    <property type="project" value="UniProtKB-KW"/>
</dbReference>
<dbReference type="Proteomes" id="UP000799764">
    <property type="component" value="Unassembled WGS sequence"/>
</dbReference>
<name>A0A9P4UC36_9PLEO</name>
<dbReference type="EC" id="4.2.2.10" evidence="7"/>
<evidence type="ECO:0000256" key="1">
    <source>
        <dbReference type="ARBA" id="ARBA00004613"/>
    </source>
</evidence>
<dbReference type="Gene3D" id="2.160.20.10">
    <property type="entry name" value="Single-stranded right-handed beta-helix, Pectin lyase-like"/>
    <property type="match status" value="1"/>
</dbReference>
<dbReference type="OrthoDB" id="1637350at2759"/>
<evidence type="ECO:0000256" key="4">
    <source>
        <dbReference type="ARBA" id="ARBA00022729"/>
    </source>
</evidence>
<proteinExistence type="inferred from homology"/>
<reference evidence="10" key="1">
    <citation type="journal article" date="2020" name="Stud. Mycol.">
        <title>101 Dothideomycetes genomes: a test case for predicting lifestyles and emergence of pathogens.</title>
        <authorList>
            <person name="Haridas S."/>
            <person name="Albert R."/>
            <person name="Binder M."/>
            <person name="Bloem J."/>
            <person name="Labutti K."/>
            <person name="Salamov A."/>
            <person name="Andreopoulos B."/>
            <person name="Baker S."/>
            <person name="Barry K."/>
            <person name="Bills G."/>
            <person name="Bluhm B."/>
            <person name="Cannon C."/>
            <person name="Castanera R."/>
            <person name="Culley D."/>
            <person name="Daum C."/>
            <person name="Ezra D."/>
            <person name="Gonzalez J."/>
            <person name="Henrissat B."/>
            <person name="Kuo A."/>
            <person name="Liang C."/>
            <person name="Lipzen A."/>
            <person name="Lutzoni F."/>
            <person name="Magnuson J."/>
            <person name="Mondo S."/>
            <person name="Nolan M."/>
            <person name="Ohm R."/>
            <person name="Pangilinan J."/>
            <person name="Park H.-J."/>
            <person name="Ramirez L."/>
            <person name="Alfaro M."/>
            <person name="Sun H."/>
            <person name="Tritt A."/>
            <person name="Yoshinaga Y."/>
            <person name="Zwiers L.-H."/>
            <person name="Turgeon B."/>
            <person name="Goodwin S."/>
            <person name="Spatafora J."/>
            <person name="Crous P."/>
            <person name="Grigoriev I."/>
        </authorList>
    </citation>
    <scope>NUCLEOTIDE SEQUENCE</scope>
    <source>
        <strain evidence="10">CBS 690.94</strain>
    </source>
</reference>
<sequence length="384" mass="40249">MPSIKTILVWAISFAPSVLSAAVPVKRAISSVVSGTPPGFAGGATGGGNAKPVYPTTIADLKKYLTSKDPQVIVISGQFNFAGSEGTQTLKACNTYQCTPEKGGQAMLNTLNGCTTATYDVKIDTAAYQGINVQSNKTLVGKNGATLNGKGLRLVGVSNIIIQNIKITNLNPKYVWGGDAITMSGTHDIWIDHVETSLTGRQHYSFGQTANHWITISNSFINGKTTNSASCDGHTYWGEEMVGVDDSITWYKNYVYMTNGRSPALSGGTLLHAVNNVFDDNTGHLIEGGDANARGIFEGNVFKNIKTTVDAGFKGKLFGATSANAASCKTALGRNCQANAYTSAPALNRADTAFFTQFNGFSIVGAATADSIAAAVPKSAGNTL</sequence>
<evidence type="ECO:0000256" key="8">
    <source>
        <dbReference type="SAM" id="SignalP"/>
    </source>
</evidence>
<accession>A0A9P4UC36</accession>
<evidence type="ECO:0000256" key="2">
    <source>
        <dbReference type="ARBA" id="ARBA00010980"/>
    </source>
</evidence>
<keyword evidence="3" id="KW-0964">Secreted</keyword>
<dbReference type="InterPro" id="IPR002022">
    <property type="entry name" value="Pec_lyase"/>
</dbReference>
<feature type="signal peptide" evidence="8">
    <location>
        <begin position="1"/>
        <end position="20"/>
    </location>
</feature>
<dbReference type="SMART" id="SM00656">
    <property type="entry name" value="Amb_all"/>
    <property type="match status" value="1"/>
</dbReference>
<dbReference type="InterPro" id="IPR045032">
    <property type="entry name" value="PEL"/>
</dbReference>
<organism evidence="10 11">
    <name type="scientific">Karstenula rhodostoma CBS 690.94</name>
    <dbReference type="NCBI Taxonomy" id="1392251"/>
    <lineage>
        <taxon>Eukaryota</taxon>
        <taxon>Fungi</taxon>
        <taxon>Dikarya</taxon>
        <taxon>Ascomycota</taxon>
        <taxon>Pezizomycotina</taxon>
        <taxon>Dothideomycetes</taxon>
        <taxon>Pleosporomycetidae</taxon>
        <taxon>Pleosporales</taxon>
        <taxon>Massarineae</taxon>
        <taxon>Didymosphaeriaceae</taxon>
        <taxon>Karstenula</taxon>
    </lineage>
</organism>
<comment type="similarity">
    <text evidence="2">Belongs to the polysaccharide lyase 1 family.</text>
</comment>
<dbReference type="EMBL" id="MU001502">
    <property type="protein sequence ID" value="KAF2443737.1"/>
    <property type="molecule type" value="Genomic_DNA"/>
</dbReference>
<evidence type="ECO:0000256" key="7">
    <source>
        <dbReference type="ARBA" id="ARBA00039082"/>
    </source>
</evidence>
<dbReference type="GO" id="GO:0005576">
    <property type="term" value="C:extracellular region"/>
    <property type="evidence" value="ECO:0007669"/>
    <property type="project" value="UniProtKB-SubCell"/>
</dbReference>
<evidence type="ECO:0000256" key="5">
    <source>
        <dbReference type="ARBA" id="ARBA00023239"/>
    </source>
</evidence>
<protein>
    <recommendedName>
        <fullName evidence="7">pectin lyase</fullName>
        <ecNumber evidence="7">4.2.2.10</ecNumber>
    </recommendedName>
</protein>
<evidence type="ECO:0000313" key="10">
    <source>
        <dbReference type="EMBL" id="KAF2443737.1"/>
    </source>
</evidence>
<keyword evidence="11" id="KW-1185">Reference proteome</keyword>